<evidence type="ECO:0000256" key="3">
    <source>
        <dbReference type="ARBA" id="ARBA00023270"/>
    </source>
</evidence>
<reference evidence="5 6" key="1">
    <citation type="submission" date="2020-08" db="EMBL/GenBank/DDBJ databases">
        <title>Genomic Encyclopedia of Type Strains, Phase III (KMG-III): the genomes of soil and plant-associated and newly described type strains.</title>
        <authorList>
            <person name="Whitman W."/>
        </authorList>
    </citation>
    <scope>NUCLEOTIDE SEQUENCE [LARGE SCALE GENOMIC DNA]</scope>
    <source>
        <strain evidence="5 6">CECT 8572</strain>
    </source>
</reference>
<evidence type="ECO:0000256" key="2">
    <source>
        <dbReference type="ARBA" id="ARBA00023239"/>
    </source>
</evidence>
<evidence type="ECO:0000256" key="1">
    <source>
        <dbReference type="ARBA" id="ARBA00007592"/>
    </source>
</evidence>
<dbReference type="CDD" id="cd00408">
    <property type="entry name" value="DHDPS-like"/>
    <property type="match status" value="1"/>
</dbReference>
<evidence type="ECO:0000313" key="5">
    <source>
        <dbReference type="EMBL" id="MBB3713429.1"/>
    </source>
</evidence>
<dbReference type="Gene3D" id="3.20.20.70">
    <property type="entry name" value="Aldolase class I"/>
    <property type="match status" value="1"/>
</dbReference>
<evidence type="ECO:0000256" key="4">
    <source>
        <dbReference type="PIRNR" id="PIRNR001365"/>
    </source>
</evidence>
<comment type="similarity">
    <text evidence="1 4">Belongs to the DapA family.</text>
</comment>
<keyword evidence="2 4" id="KW-0456">Lyase</keyword>
<dbReference type="Proteomes" id="UP000576152">
    <property type="component" value="Unassembled WGS sequence"/>
</dbReference>
<dbReference type="PROSITE" id="PS00666">
    <property type="entry name" value="DHDPS_2"/>
    <property type="match status" value="1"/>
</dbReference>
<dbReference type="EC" id="4.3.3.7" evidence="5"/>
<name>A0ABR6HSU6_9RHOB</name>
<dbReference type="GO" id="GO:0008840">
    <property type="term" value="F:4-hydroxy-tetrahydrodipicolinate synthase activity"/>
    <property type="evidence" value="ECO:0007669"/>
    <property type="project" value="UniProtKB-EC"/>
</dbReference>
<dbReference type="PANTHER" id="PTHR12128">
    <property type="entry name" value="DIHYDRODIPICOLINATE SYNTHASE"/>
    <property type="match status" value="1"/>
</dbReference>
<dbReference type="PIRSF" id="PIRSF001365">
    <property type="entry name" value="DHDPS"/>
    <property type="match status" value="1"/>
</dbReference>
<proteinExistence type="inferred from homology"/>
<dbReference type="Pfam" id="PF00701">
    <property type="entry name" value="DHDPS"/>
    <property type="match status" value="1"/>
</dbReference>
<comment type="caution">
    <text evidence="5">The sequence shown here is derived from an EMBL/GenBank/DDBJ whole genome shotgun (WGS) entry which is preliminary data.</text>
</comment>
<accession>A0ABR6HSU6</accession>
<gene>
    <name evidence="5" type="ORF">FHS00_003033</name>
</gene>
<dbReference type="RefSeq" id="WP_183474907.1">
    <property type="nucleotide sequence ID" value="NZ_JACIBX010000014.1"/>
</dbReference>
<dbReference type="PRINTS" id="PR00146">
    <property type="entry name" value="DHPICSNTHASE"/>
</dbReference>
<dbReference type="InterPro" id="IPR013785">
    <property type="entry name" value="Aldolase_TIM"/>
</dbReference>
<sequence>MTKTRHAYVALVTCFRDDETIDFAATRAQVRRQVAAGNNIMCAGTNGDFTALTFDEKVRLCAEVVDEVAGRARVIVNAGTPATFETTLLAREVDRIGVDGIAVITPYFIACTQDGLVRHFSTVADAVQTPVYLYDIPARTQNHIEPDTARQLAKHGNIAGIKDSGGAQQTLEEYLAVSREHPGFEVYSGPDHLVHWALAEGAAGCISGLGNVMPDTLAKILTAFNAGDDAAAEAAQERFSAFRKDLYGLGYPPALVKRALWLRDPSVGASRQPALLPDAEQDRQIAKILERYGL</sequence>
<dbReference type="InterPro" id="IPR020625">
    <property type="entry name" value="Schiff_base-form_aldolases_AS"/>
</dbReference>
<dbReference type="InterPro" id="IPR002220">
    <property type="entry name" value="DapA-like"/>
</dbReference>
<dbReference type="PANTHER" id="PTHR12128:SF66">
    <property type="entry name" value="4-HYDROXY-2-OXOGLUTARATE ALDOLASE, MITOCHONDRIAL"/>
    <property type="match status" value="1"/>
</dbReference>
<dbReference type="SMART" id="SM01130">
    <property type="entry name" value="DHDPS"/>
    <property type="match status" value="1"/>
</dbReference>
<keyword evidence="6" id="KW-1185">Reference proteome</keyword>
<dbReference type="EMBL" id="JACIBX010000014">
    <property type="protein sequence ID" value="MBB3713429.1"/>
    <property type="molecule type" value="Genomic_DNA"/>
</dbReference>
<keyword evidence="3" id="KW-0704">Schiff base</keyword>
<dbReference type="SUPFAM" id="SSF51569">
    <property type="entry name" value="Aldolase"/>
    <property type="match status" value="1"/>
</dbReference>
<protein>
    <submittedName>
        <fullName evidence="5">4-hydroxy-tetrahydrodipicolinate synthase</fullName>
        <ecNumber evidence="5">4.3.3.7</ecNumber>
    </submittedName>
</protein>
<organism evidence="5 6">
    <name type="scientific">Limimaricola variabilis</name>
    <dbReference type="NCBI Taxonomy" id="1492771"/>
    <lineage>
        <taxon>Bacteria</taxon>
        <taxon>Pseudomonadati</taxon>
        <taxon>Pseudomonadota</taxon>
        <taxon>Alphaproteobacteria</taxon>
        <taxon>Rhodobacterales</taxon>
        <taxon>Paracoccaceae</taxon>
        <taxon>Limimaricola</taxon>
    </lineage>
</organism>
<evidence type="ECO:0000313" key="6">
    <source>
        <dbReference type="Proteomes" id="UP000576152"/>
    </source>
</evidence>